<dbReference type="GO" id="GO:0047527">
    <property type="term" value="F:2,3-dihydroxybenzoate-serine ligase activity"/>
    <property type="evidence" value="ECO:0007669"/>
    <property type="project" value="TreeGrafter"/>
</dbReference>
<dbReference type="PATRIC" id="fig|1415166.3.peg.3672"/>
<evidence type="ECO:0000313" key="2">
    <source>
        <dbReference type="EMBL" id="AHH18366.1"/>
    </source>
</evidence>
<dbReference type="AlphaFoldDB" id="W5TMC7"/>
<gene>
    <name evidence="2" type="ORF">NONO_c35790</name>
</gene>
<accession>W5TMC7</accession>
<name>W5TMC7_9NOCA</name>
<dbReference type="KEGG" id="nno:NONO_c35790"/>
<dbReference type="EMBL" id="CP006850">
    <property type="protein sequence ID" value="AHH18366.1"/>
    <property type="molecule type" value="Genomic_DNA"/>
</dbReference>
<dbReference type="InterPro" id="IPR023213">
    <property type="entry name" value="CAT-like_dom_sf"/>
</dbReference>
<dbReference type="Gene3D" id="3.30.559.30">
    <property type="entry name" value="Nonribosomal peptide synthetase, condensation domain"/>
    <property type="match status" value="1"/>
</dbReference>
<dbReference type="RefSeq" id="WP_158436262.1">
    <property type="nucleotide sequence ID" value="NZ_CP006850.1"/>
</dbReference>
<dbReference type="Proteomes" id="UP000019150">
    <property type="component" value="Chromosome"/>
</dbReference>
<keyword evidence="3" id="KW-1185">Reference proteome</keyword>
<dbReference type="GO" id="GO:0005829">
    <property type="term" value="C:cytosol"/>
    <property type="evidence" value="ECO:0007669"/>
    <property type="project" value="TreeGrafter"/>
</dbReference>
<dbReference type="PANTHER" id="PTHR45527:SF1">
    <property type="entry name" value="FATTY ACID SYNTHASE"/>
    <property type="match status" value="1"/>
</dbReference>
<dbReference type="GO" id="GO:0009366">
    <property type="term" value="C:enterobactin synthetase complex"/>
    <property type="evidence" value="ECO:0007669"/>
    <property type="project" value="TreeGrafter"/>
</dbReference>
<dbReference type="GO" id="GO:0008610">
    <property type="term" value="P:lipid biosynthetic process"/>
    <property type="evidence" value="ECO:0007669"/>
    <property type="project" value="UniProtKB-ARBA"/>
</dbReference>
<protein>
    <submittedName>
        <fullName evidence="2">Condensation domain-containing protein</fullName>
    </submittedName>
</protein>
<evidence type="ECO:0000259" key="1">
    <source>
        <dbReference type="Pfam" id="PF00668"/>
    </source>
</evidence>
<dbReference type="GO" id="GO:0043041">
    <property type="term" value="P:amino acid activation for nonribosomal peptide biosynthetic process"/>
    <property type="evidence" value="ECO:0007669"/>
    <property type="project" value="TreeGrafter"/>
</dbReference>
<dbReference type="STRING" id="1415166.NONO_c35790"/>
<dbReference type="OrthoDB" id="2472181at2"/>
<proteinExistence type="predicted"/>
<dbReference type="GO" id="GO:0031177">
    <property type="term" value="F:phosphopantetheine binding"/>
    <property type="evidence" value="ECO:0007669"/>
    <property type="project" value="TreeGrafter"/>
</dbReference>
<dbReference type="Pfam" id="PF00668">
    <property type="entry name" value="Condensation"/>
    <property type="match status" value="1"/>
</dbReference>
<dbReference type="SUPFAM" id="SSF52777">
    <property type="entry name" value="CoA-dependent acyltransferases"/>
    <property type="match status" value="2"/>
</dbReference>
<dbReference type="eggNOG" id="COG1020">
    <property type="taxonomic scope" value="Bacteria"/>
</dbReference>
<dbReference type="HOGENOM" id="CLU_594248_0_0_11"/>
<feature type="domain" description="Condensation" evidence="1">
    <location>
        <begin position="37"/>
        <end position="443"/>
    </location>
</feature>
<dbReference type="GO" id="GO:0009239">
    <property type="term" value="P:enterobactin biosynthetic process"/>
    <property type="evidence" value="ECO:0007669"/>
    <property type="project" value="TreeGrafter"/>
</dbReference>
<reference evidence="2 3" key="1">
    <citation type="journal article" date="2014" name="Appl. Environ. Microbiol.">
        <title>Insights into the Microbial Degradation of Rubber and Gutta-Percha by Analysis of the Complete Genome of Nocardia nova SH22a.</title>
        <authorList>
            <person name="Luo Q."/>
            <person name="Hiessl S."/>
            <person name="Poehlein A."/>
            <person name="Daniel R."/>
            <person name="Steinbuchel A."/>
        </authorList>
    </citation>
    <scope>NUCLEOTIDE SEQUENCE [LARGE SCALE GENOMIC DNA]</scope>
    <source>
        <strain evidence="2">SH22a</strain>
    </source>
</reference>
<sequence>MNDRRRRLDLIANRVAARAPRPGGDRSAIGRRVNPHMSALSPQQLAAWRHQCDHPDSTLNNLPLRLTVPGGLDTAKFFAAVAQLCARHEILRTTYDTIDGVPFCRVNDTLRPQCEIARPPTASGEFERAVEDGIRNRATRAFDLAVEAPLRVTVFEAAGHPAEVLLLFHHIVWDSGTFGVISEELDQLYADPAAIAPPPQLHYADFTAYLADDRHLQRDLAYWTARLTPPPRLPFRPLGSRQDLPLAGCRHDRSMTDRCRHELAVCAQRNATSRFVVFTAKVAEVLGRILDTRDVTVGVLTSRREHPATVHAIGDFSNLLTLRIDVSGELDRTVGQVDSEFRNALAHSRTHYETLAEHLPRLGNGSAPTAFDIIVVFIEGDLPGPSLGCSATTWERADNGGIQFPTVPLSIEVFLRKRDPQIQFTYSPSLVGPEVVSAIADALDTTAACGTGPDAEGREQ</sequence>
<dbReference type="InterPro" id="IPR001242">
    <property type="entry name" value="Condensation_dom"/>
</dbReference>
<dbReference type="Gene3D" id="3.30.559.10">
    <property type="entry name" value="Chloramphenicol acetyltransferase-like domain"/>
    <property type="match status" value="1"/>
</dbReference>
<evidence type="ECO:0000313" key="3">
    <source>
        <dbReference type="Proteomes" id="UP000019150"/>
    </source>
</evidence>
<organism evidence="2 3">
    <name type="scientific">Nocardia nova SH22a</name>
    <dbReference type="NCBI Taxonomy" id="1415166"/>
    <lineage>
        <taxon>Bacteria</taxon>
        <taxon>Bacillati</taxon>
        <taxon>Actinomycetota</taxon>
        <taxon>Actinomycetes</taxon>
        <taxon>Mycobacteriales</taxon>
        <taxon>Nocardiaceae</taxon>
        <taxon>Nocardia</taxon>
    </lineage>
</organism>
<dbReference type="PANTHER" id="PTHR45527">
    <property type="entry name" value="NONRIBOSOMAL PEPTIDE SYNTHETASE"/>
    <property type="match status" value="1"/>
</dbReference>